<feature type="region of interest" description="Disordered" evidence="2">
    <location>
        <begin position="13"/>
        <end position="33"/>
    </location>
</feature>
<gene>
    <name evidence="4" type="ORF">H2201_008438</name>
</gene>
<feature type="compositionally biased region" description="Polar residues" evidence="2">
    <location>
        <begin position="18"/>
        <end position="32"/>
    </location>
</feature>
<evidence type="ECO:0000256" key="2">
    <source>
        <dbReference type="SAM" id="MobiDB-lite"/>
    </source>
</evidence>
<accession>A0ABQ9NMW3</accession>
<feature type="compositionally biased region" description="Low complexity" evidence="2">
    <location>
        <begin position="224"/>
        <end position="235"/>
    </location>
</feature>
<dbReference type="Proteomes" id="UP001172684">
    <property type="component" value="Unassembled WGS sequence"/>
</dbReference>
<feature type="domain" description="Xylanolytic transcriptional activator regulatory" evidence="3">
    <location>
        <begin position="190"/>
        <end position="307"/>
    </location>
</feature>
<name>A0ABQ9NMW3_9PEZI</name>
<feature type="compositionally biased region" description="Basic and acidic residues" evidence="2">
    <location>
        <begin position="127"/>
        <end position="137"/>
    </location>
</feature>
<keyword evidence="5" id="KW-1185">Reference proteome</keyword>
<dbReference type="SMART" id="SM00906">
    <property type="entry name" value="Fungal_trans"/>
    <property type="match status" value="1"/>
</dbReference>
<dbReference type="EMBL" id="JAPDRL010000116">
    <property type="protein sequence ID" value="KAJ9656786.1"/>
    <property type="molecule type" value="Genomic_DNA"/>
</dbReference>
<proteinExistence type="predicted"/>
<reference evidence="4" key="1">
    <citation type="submission" date="2022-10" db="EMBL/GenBank/DDBJ databases">
        <title>Culturing micro-colonial fungi from biological soil crusts in the Mojave desert and describing Neophaeococcomyces mojavensis, and introducing the new genera and species Taxawa tesnikishii.</title>
        <authorList>
            <person name="Kurbessoian T."/>
            <person name="Stajich J.E."/>
        </authorList>
    </citation>
    <scope>NUCLEOTIDE SEQUENCE</scope>
    <source>
        <strain evidence="4">TK_1</strain>
    </source>
</reference>
<evidence type="ECO:0000313" key="4">
    <source>
        <dbReference type="EMBL" id="KAJ9656786.1"/>
    </source>
</evidence>
<evidence type="ECO:0000313" key="5">
    <source>
        <dbReference type="Proteomes" id="UP001172684"/>
    </source>
</evidence>
<feature type="compositionally biased region" description="Polar residues" evidence="2">
    <location>
        <begin position="475"/>
        <end position="484"/>
    </location>
</feature>
<dbReference type="Pfam" id="PF04082">
    <property type="entry name" value="Fungal_trans"/>
    <property type="match status" value="1"/>
</dbReference>
<feature type="compositionally biased region" description="Polar residues" evidence="2">
    <location>
        <begin position="498"/>
        <end position="519"/>
    </location>
</feature>
<dbReference type="CDD" id="cd12148">
    <property type="entry name" value="fungal_TF_MHR"/>
    <property type="match status" value="1"/>
</dbReference>
<feature type="region of interest" description="Disordered" evidence="2">
    <location>
        <begin position="120"/>
        <end position="148"/>
    </location>
</feature>
<feature type="compositionally biased region" description="Polar residues" evidence="2">
    <location>
        <begin position="698"/>
        <end position="724"/>
    </location>
</feature>
<feature type="compositionally biased region" description="Basic and acidic residues" evidence="2">
    <location>
        <begin position="250"/>
        <end position="262"/>
    </location>
</feature>
<feature type="region of interest" description="Disordered" evidence="2">
    <location>
        <begin position="676"/>
        <end position="738"/>
    </location>
</feature>
<keyword evidence="1" id="KW-0539">Nucleus</keyword>
<dbReference type="PANTHER" id="PTHR47783:SF1">
    <property type="entry name" value="ZN(II)2CYS6 TRANSCRIPTION FACTOR (EUROFUNG)"/>
    <property type="match status" value="1"/>
</dbReference>
<protein>
    <recommendedName>
        <fullName evidence="3">Xylanolytic transcriptional activator regulatory domain-containing protein</fullName>
    </recommendedName>
</protein>
<dbReference type="PANTHER" id="PTHR47783">
    <property type="entry name" value="ZN(II)2CYS6 TRANSCRIPTION FACTOR (EUROFUNG)-RELATED"/>
    <property type="match status" value="1"/>
</dbReference>
<feature type="region of interest" description="Disordered" evidence="2">
    <location>
        <begin position="475"/>
        <end position="530"/>
    </location>
</feature>
<dbReference type="InterPro" id="IPR007219">
    <property type="entry name" value="XnlR_reg_dom"/>
</dbReference>
<comment type="caution">
    <text evidence="4">The sequence shown here is derived from an EMBL/GenBank/DDBJ whole genome shotgun (WGS) entry which is preliminary data.</text>
</comment>
<feature type="region of interest" description="Disordered" evidence="2">
    <location>
        <begin position="214"/>
        <end position="262"/>
    </location>
</feature>
<evidence type="ECO:0000256" key="1">
    <source>
        <dbReference type="ARBA" id="ARBA00023242"/>
    </source>
</evidence>
<organism evidence="4 5">
    <name type="scientific">Coniosporium apollinis</name>
    <dbReference type="NCBI Taxonomy" id="61459"/>
    <lineage>
        <taxon>Eukaryota</taxon>
        <taxon>Fungi</taxon>
        <taxon>Dikarya</taxon>
        <taxon>Ascomycota</taxon>
        <taxon>Pezizomycotina</taxon>
        <taxon>Dothideomycetes</taxon>
        <taxon>Dothideomycetes incertae sedis</taxon>
        <taxon>Coniosporium</taxon>
    </lineage>
</organism>
<evidence type="ECO:0000259" key="3">
    <source>
        <dbReference type="SMART" id="SM00906"/>
    </source>
</evidence>
<sequence>MPGFRQMIVKVKDKHHGSTATTSDALESTSGHVPSLGHISPALRAQEEEAPLEIPLYDTSDVPPSPLITHLCQTFFAYLGCSFPFLQQERFMRDLEEKQVDAILVDAVCALAARFSNDPMLTGKGKPQQESDQKNNADKSTTSPSEYGQAFASRAHSAIVDTFACPSVAVVQAALLLAYDEFGAGHDSGLWMYLGIAIRMAQDLGMQKLEGLRFEGRSGPTPRSIKSGIPSGSSPNTKHSRTRTTSSTENHSDPQSTKEQRAVERERIDTFWAVFFLDRVISSGTGRPVTLRDRDIEISFPSLEELDPATGWPPPFPALIRIVHLYGRVTDVLNSITEESNVTPDVLKRLTSMETQLTVIYQGLSPRLHFNALNFQHYVKMNQGPNFVLLHFWFHALIVLLHQPTLLKAFEGRIQHRLPNSRELSMSSAKTIADILAFAELIDPKSGIVNPFTSQPLYIAACAFLKEATLYTASSNHHSRQNSPPEARGGAKPENPGDTPSTAGNTPSAEHSHGHTASASAERLATVSPDQKQVAKSTLLASAANQNYQRCHRALQSLETYWAGVKYILTVLDQKAKGVGDPLLYTREEMESALEVPQPELAFTSPGWRRKRSWGTYLGPQGSTDGAQARATAATHGTTVMPGMGGLTSSFDPNHAIGWSLTGNMDSPNTSLAVLYPNENRDPNNNPTANCIPAPPSLLSQSNPAPTAPTYSRGSFETSNTSAQDLPPPLPTYSSNQPYSQATISSVLHPPNPYDPSLVSDADLLLNLHSPYPANSPHLPPNGSALQAPHQQQTSAVQNFLSQGNLDGLPPRGQSQAMMPFGDMMIESQDIDVSALGVDMMPWLEYLPHEMLGFYDAGDGGAQG</sequence>